<dbReference type="PROSITE" id="PS50011">
    <property type="entry name" value="PROTEIN_KINASE_DOM"/>
    <property type="match status" value="1"/>
</dbReference>
<evidence type="ECO:0000256" key="1">
    <source>
        <dbReference type="ARBA" id="ARBA00022741"/>
    </source>
</evidence>
<keyword evidence="6" id="KW-0808">Transferase</keyword>
<dbReference type="SUPFAM" id="SSF56112">
    <property type="entry name" value="Protein kinase-like (PK-like)"/>
    <property type="match status" value="1"/>
</dbReference>
<feature type="region of interest" description="Disordered" evidence="4">
    <location>
        <begin position="463"/>
        <end position="485"/>
    </location>
</feature>
<dbReference type="EMBL" id="DWYS01000023">
    <property type="protein sequence ID" value="HJB06600.1"/>
    <property type="molecule type" value="Genomic_DNA"/>
</dbReference>
<evidence type="ECO:0000259" key="5">
    <source>
        <dbReference type="PROSITE" id="PS50011"/>
    </source>
</evidence>
<dbReference type="InterPro" id="IPR017441">
    <property type="entry name" value="Protein_kinase_ATP_BS"/>
</dbReference>
<name>A0A9D2L609_9FIRM</name>
<evidence type="ECO:0000256" key="4">
    <source>
        <dbReference type="SAM" id="MobiDB-lite"/>
    </source>
</evidence>
<keyword evidence="6" id="KW-0418">Kinase</keyword>
<reference evidence="6" key="1">
    <citation type="journal article" date="2021" name="PeerJ">
        <title>Extensive microbial diversity within the chicken gut microbiome revealed by metagenomics and culture.</title>
        <authorList>
            <person name="Gilroy R."/>
            <person name="Ravi A."/>
            <person name="Getino M."/>
            <person name="Pursley I."/>
            <person name="Horton D.L."/>
            <person name="Alikhan N.F."/>
            <person name="Baker D."/>
            <person name="Gharbi K."/>
            <person name="Hall N."/>
            <person name="Watson M."/>
            <person name="Adriaenssens E.M."/>
            <person name="Foster-Nyarko E."/>
            <person name="Jarju S."/>
            <person name="Secka A."/>
            <person name="Antonio M."/>
            <person name="Oren A."/>
            <person name="Chaudhuri R.R."/>
            <person name="La Ragione R."/>
            <person name="Hildebrand F."/>
            <person name="Pallen M.J."/>
        </authorList>
    </citation>
    <scope>NUCLEOTIDE SEQUENCE</scope>
    <source>
        <strain evidence="6">CHK188-4685</strain>
    </source>
</reference>
<dbReference type="Pfam" id="PF00069">
    <property type="entry name" value="Pkinase"/>
    <property type="match status" value="1"/>
</dbReference>
<gene>
    <name evidence="6" type="ORF">H9716_01905</name>
</gene>
<feature type="compositionally biased region" description="Basic and acidic residues" evidence="4">
    <location>
        <begin position="476"/>
        <end position="485"/>
    </location>
</feature>
<dbReference type="GO" id="GO:0004674">
    <property type="term" value="F:protein serine/threonine kinase activity"/>
    <property type="evidence" value="ECO:0007669"/>
    <property type="project" value="UniProtKB-KW"/>
</dbReference>
<dbReference type="PROSITE" id="PS00107">
    <property type="entry name" value="PROTEIN_KINASE_ATP"/>
    <property type="match status" value="1"/>
</dbReference>
<dbReference type="PANTHER" id="PTHR24346:SF30">
    <property type="entry name" value="MATERNAL EMBRYONIC LEUCINE ZIPPER KINASE"/>
    <property type="match status" value="1"/>
</dbReference>
<evidence type="ECO:0000256" key="3">
    <source>
        <dbReference type="PROSITE-ProRule" id="PRU10141"/>
    </source>
</evidence>
<evidence type="ECO:0000313" key="7">
    <source>
        <dbReference type="Proteomes" id="UP000886804"/>
    </source>
</evidence>
<keyword evidence="6" id="KW-0723">Serine/threonine-protein kinase</keyword>
<dbReference type="PANTHER" id="PTHR24346">
    <property type="entry name" value="MAP/MICROTUBULE AFFINITY-REGULATING KINASE"/>
    <property type="match status" value="1"/>
</dbReference>
<comment type="caution">
    <text evidence="6">The sequence shown here is derived from an EMBL/GenBank/DDBJ whole genome shotgun (WGS) entry which is preliminary data.</text>
</comment>
<dbReference type="AlphaFoldDB" id="A0A9D2L609"/>
<reference evidence="6" key="2">
    <citation type="submission" date="2021-04" db="EMBL/GenBank/DDBJ databases">
        <authorList>
            <person name="Gilroy R."/>
        </authorList>
    </citation>
    <scope>NUCLEOTIDE SEQUENCE</scope>
    <source>
        <strain evidence="6">CHK188-4685</strain>
    </source>
</reference>
<feature type="binding site" evidence="3">
    <location>
        <position position="35"/>
    </location>
    <ligand>
        <name>ATP</name>
        <dbReference type="ChEBI" id="CHEBI:30616"/>
    </ligand>
</feature>
<dbReference type="GO" id="GO:0005737">
    <property type="term" value="C:cytoplasm"/>
    <property type="evidence" value="ECO:0007669"/>
    <property type="project" value="TreeGrafter"/>
</dbReference>
<sequence length="485" mass="54621">MLFGKYRLERVIGTGRTGTVWLAVHLGLEEYRAIKCISRRAADYEAVRREALTMKKLKHPAIPIVYDLEEDQEYLYLVEEYLQGTSLYTLIHRQGVFSQAEAVRFGIQLCQLVQFLHSAGETPILHLDLQPNNLMICGGTVKIIDFGQAAFEDAKEGEGEARCAVRGFASPEQYISGQDLDVRADIYAIGAILSFMVCKSPVLREADGRISRELCQVISRCMEPDREKRFSSARQVERSLWPVLNSGRPDSCEDRMEDKPLTVAVAGSRAGAGATHLALALNGFLSRRGLDALYIEQNQSGHMRCLAEMKGIRPDERGLYQLGGCRIRPWYGETVSLQPVKASITICDYGCEWRQMYGRGNDILLMAAGQSPWEWWDLERMMEALRPEIRCGMGSFLVFRERGGRPPVLRPDRRTYRELAIFRQPCYPDPMAPDLAGEGFLEELWRAVSRKAGIKSAEGGRRWHWGKGGKSMSRVLGDRSGKADG</sequence>
<accession>A0A9D2L609</accession>
<keyword evidence="2 3" id="KW-0067">ATP-binding</keyword>
<feature type="domain" description="Protein kinase" evidence="5">
    <location>
        <begin position="6"/>
        <end position="244"/>
    </location>
</feature>
<proteinExistence type="predicted"/>
<dbReference type="CDD" id="cd14014">
    <property type="entry name" value="STKc_PknB_like"/>
    <property type="match status" value="1"/>
</dbReference>
<dbReference type="Gene3D" id="1.10.510.10">
    <property type="entry name" value="Transferase(Phosphotransferase) domain 1"/>
    <property type="match status" value="1"/>
</dbReference>
<dbReference type="GO" id="GO:0035556">
    <property type="term" value="P:intracellular signal transduction"/>
    <property type="evidence" value="ECO:0007669"/>
    <property type="project" value="TreeGrafter"/>
</dbReference>
<keyword evidence="1 3" id="KW-0547">Nucleotide-binding</keyword>
<dbReference type="Proteomes" id="UP000886804">
    <property type="component" value="Unassembled WGS sequence"/>
</dbReference>
<evidence type="ECO:0000313" key="6">
    <source>
        <dbReference type="EMBL" id="HJB06600.1"/>
    </source>
</evidence>
<dbReference type="InterPro" id="IPR000719">
    <property type="entry name" value="Prot_kinase_dom"/>
</dbReference>
<protein>
    <submittedName>
        <fullName evidence="6">Serine/threonine protein kinase</fullName>
    </submittedName>
</protein>
<evidence type="ECO:0000256" key="2">
    <source>
        <dbReference type="ARBA" id="ARBA00022840"/>
    </source>
</evidence>
<organism evidence="6 7">
    <name type="scientific">Candidatus Enterocloster faecavium</name>
    <dbReference type="NCBI Taxonomy" id="2838560"/>
    <lineage>
        <taxon>Bacteria</taxon>
        <taxon>Bacillati</taxon>
        <taxon>Bacillota</taxon>
        <taxon>Clostridia</taxon>
        <taxon>Lachnospirales</taxon>
        <taxon>Lachnospiraceae</taxon>
        <taxon>Enterocloster</taxon>
    </lineage>
</organism>
<dbReference type="GO" id="GO:0005524">
    <property type="term" value="F:ATP binding"/>
    <property type="evidence" value="ECO:0007669"/>
    <property type="project" value="UniProtKB-UniRule"/>
</dbReference>
<dbReference type="InterPro" id="IPR011009">
    <property type="entry name" value="Kinase-like_dom_sf"/>
</dbReference>